<name>A0A1P8V0M2_9RHOB</name>
<evidence type="ECO:0000313" key="1">
    <source>
        <dbReference type="EMBL" id="APZ55200.1"/>
    </source>
</evidence>
<dbReference type="KEGG" id="paby:Ga0080574_TMP4918"/>
<reference evidence="1 2" key="1">
    <citation type="submission" date="2016-04" db="EMBL/GenBank/DDBJ databases">
        <title>Deep-sea bacteria in the southern Pacific.</title>
        <authorList>
            <person name="Tang K."/>
        </authorList>
    </citation>
    <scope>NUCLEOTIDE SEQUENCE [LARGE SCALE GENOMIC DNA]</scope>
    <source>
        <strain evidence="1 2">JLT2014</strain>
        <plasmid evidence="2">ppaby6</plasmid>
    </source>
</reference>
<keyword evidence="2" id="KW-1185">Reference proteome</keyword>
<evidence type="ECO:0000313" key="2">
    <source>
        <dbReference type="Proteomes" id="UP000187059"/>
    </source>
</evidence>
<accession>A0A1P8V0M2</accession>
<organism evidence="1 2">
    <name type="scientific">Salipiger abyssi</name>
    <dbReference type="NCBI Taxonomy" id="1250539"/>
    <lineage>
        <taxon>Bacteria</taxon>
        <taxon>Pseudomonadati</taxon>
        <taxon>Pseudomonadota</taxon>
        <taxon>Alphaproteobacteria</taxon>
        <taxon>Rhodobacterales</taxon>
        <taxon>Roseobacteraceae</taxon>
        <taxon>Salipiger</taxon>
    </lineage>
</organism>
<sequence>MIGKDPRSTGDGWRRARPVGRAVAGGFCHTHRVDPAHPKCPVCLSGPHYASARFPIHVFDHIRPRFGKLAQHALF</sequence>
<dbReference type="EMBL" id="CP015094">
    <property type="protein sequence ID" value="APZ55200.1"/>
    <property type="molecule type" value="Genomic_DNA"/>
</dbReference>
<gene>
    <name evidence="1" type="ORF">Ga0080574_TMP4918</name>
</gene>
<keyword evidence="1" id="KW-0614">Plasmid</keyword>
<geneLocation type="plasmid" evidence="2">
    <name>ppaby6</name>
</geneLocation>
<proteinExistence type="predicted"/>
<dbReference type="AlphaFoldDB" id="A0A1P8V0M2"/>
<dbReference type="Proteomes" id="UP000187059">
    <property type="component" value="Plasmid pPABY6"/>
</dbReference>
<protein>
    <submittedName>
        <fullName evidence="1">Uncharacterized protein</fullName>
    </submittedName>
</protein>